<feature type="region of interest" description="Disordered" evidence="4">
    <location>
        <begin position="161"/>
        <end position="215"/>
    </location>
</feature>
<sequence length="1100" mass="126401">MSSKKSDNKRSIRNATNSQALSTDPSEAFTDIVLDPEKDLRTVVITVVSFKNILPLYPTSDVKVSLKYLGKELGETQPVVVTDDENLQVNQQFEIVLDVNSTKELDLLCSNPVYITALQTSGSLDFGLYERLQETQPTVVQEVESLYSMYEAFTGEQVSVRPLHRKKKDKKKSKKGSRDKSKPSHSKSSNSSVKSKKSKKSKSLMGSSRNSQSKSDTKIQIKSEIYGICVLDLIGLFYGETTILESLLLKPVKRSCHILSTFKNFPQVSLKVSIKEGHQLLENINNILNFTVESICNAPSLLYSDLECTVCSILPLQNSGSAPIVFHNPKITCKSPKHPVPKRWPSVLDIGYNTNTTKYLISNDYEDIINKNNFNIAEAYQENVVRIEYNYLKRNVLFKNGNNNFVDRINTFRKLVLEIYATPKSKKYKSVDPFDEEIHLKYKQPGKLPPYLHLIAVFDMISLLYPGVTKLRIAAPVKTFTYAEAAKYGLEDSYFIPKLKTSEGRSSKQEAAKKKKSEKRGNKSPKRDKTSIKEDKNLANHLPPKPEESPPPEPSEPVFNEEGKPCFVIVEIELLKPITPKRELEELQLELNHLQLEALQTSKIILNKTVAEDIYIETIKEIVKDLNKKWLEFNETMNMIPQPSYDNFVDFLKRKGAYQTYTNSIMNSSTILITNKYKCEQSDFKHNKNYQNLISEIFTELISQMHSVLNTLVCTGTKPLKEHCLTTPEEYFFNAKEAAELQLYEVSERYFLERICLENKPEAWVDYAIYNLEIQREDKAFECVREAMARNPHQKYALLLYGALLTEKYKIQEAETCFLNLMVQHSTWVDGWCVLYLFYQKISRDDGIDMALEMAKKNYCKNIECTDDLTVFQDLAWSSSNLPRTMFFQVATLLLKLRLFSWVERALTEEVLIPKHYGHVNYILATISYYKKNLNHALEHAEEAKEHLGADFALHSLFGHILFRKNLKDKAIEQYFRVIESYNRPDDIHLVNVNCAAALEDTQLARKLLLNACKYHQTPQVWLRLGKLYFEQNDLLSAEECFHEANVMDNKLAEAWGYLTLVNLKLNRLHEAEQCYQQTMKSGLDDKGLNDKIIDGFNNA</sequence>
<dbReference type="PANTHER" id="PTHR44314">
    <property type="entry name" value="CILIA- AND FLAGELLA-ASSOCIATED PROTEIN 70"/>
    <property type="match status" value="1"/>
</dbReference>
<dbReference type="SMART" id="SM00028">
    <property type="entry name" value="TPR"/>
    <property type="match status" value="5"/>
</dbReference>
<reference evidence="5 6" key="1">
    <citation type="submission" date="2024-05" db="EMBL/GenBank/DDBJ databases">
        <title>Genetic variation in Jamaican populations of the coffee berry borer (Hypothenemus hampei).</title>
        <authorList>
            <person name="Errbii M."/>
            <person name="Myrie A."/>
        </authorList>
    </citation>
    <scope>NUCLEOTIDE SEQUENCE [LARGE SCALE GENOMIC DNA]</scope>
    <source>
        <strain evidence="5">JA-Hopewell-2020-01-JO</strain>
        <tissue evidence="5">Whole body</tissue>
    </source>
</reference>
<feature type="repeat" description="TPR" evidence="3">
    <location>
        <begin position="1019"/>
        <end position="1052"/>
    </location>
</feature>
<evidence type="ECO:0000313" key="5">
    <source>
        <dbReference type="EMBL" id="KAL1490648.1"/>
    </source>
</evidence>
<dbReference type="InterPro" id="IPR011990">
    <property type="entry name" value="TPR-like_helical_dom_sf"/>
</dbReference>
<dbReference type="SUPFAM" id="SSF48452">
    <property type="entry name" value="TPR-like"/>
    <property type="match status" value="2"/>
</dbReference>
<feature type="compositionally biased region" description="Basic and acidic residues" evidence="4">
    <location>
        <begin position="519"/>
        <end position="548"/>
    </location>
</feature>
<dbReference type="AlphaFoldDB" id="A0ABD1E7U2"/>
<dbReference type="EMBL" id="JBDJPC010000010">
    <property type="protein sequence ID" value="KAL1490648.1"/>
    <property type="molecule type" value="Genomic_DNA"/>
</dbReference>
<feature type="compositionally biased region" description="Basic and acidic residues" evidence="4">
    <location>
        <begin position="1"/>
        <end position="10"/>
    </location>
</feature>
<feature type="region of interest" description="Disordered" evidence="4">
    <location>
        <begin position="1"/>
        <end position="22"/>
    </location>
</feature>
<dbReference type="InterPro" id="IPR052628">
    <property type="entry name" value="CFAP70"/>
</dbReference>
<dbReference type="InterPro" id="IPR019734">
    <property type="entry name" value="TPR_rpt"/>
</dbReference>
<evidence type="ECO:0000256" key="1">
    <source>
        <dbReference type="ARBA" id="ARBA00022737"/>
    </source>
</evidence>
<dbReference type="PANTHER" id="PTHR44314:SF1">
    <property type="entry name" value="CILIA- AND FLAGELLA-ASSOCIATED PROTEIN 70"/>
    <property type="match status" value="1"/>
</dbReference>
<feature type="region of interest" description="Disordered" evidence="4">
    <location>
        <begin position="505"/>
        <end position="560"/>
    </location>
</feature>
<dbReference type="PROSITE" id="PS50005">
    <property type="entry name" value="TPR"/>
    <property type="match status" value="1"/>
</dbReference>
<proteinExistence type="predicted"/>
<accession>A0ABD1E7U2</accession>
<evidence type="ECO:0000256" key="2">
    <source>
        <dbReference type="ARBA" id="ARBA00022803"/>
    </source>
</evidence>
<feature type="compositionally biased region" description="Basic residues" evidence="4">
    <location>
        <begin position="162"/>
        <end position="175"/>
    </location>
</feature>
<dbReference type="Proteomes" id="UP001566132">
    <property type="component" value="Unassembled WGS sequence"/>
</dbReference>
<evidence type="ECO:0000313" key="6">
    <source>
        <dbReference type="Proteomes" id="UP001566132"/>
    </source>
</evidence>
<gene>
    <name evidence="5" type="ORF">ABEB36_013308</name>
</gene>
<keyword evidence="2 3" id="KW-0802">TPR repeat</keyword>
<protein>
    <submittedName>
        <fullName evidence="5">Uncharacterized protein</fullName>
    </submittedName>
</protein>
<organism evidence="5 6">
    <name type="scientific">Hypothenemus hampei</name>
    <name type="common">Coffee berry borer</name>
    <dbReference type="NCBI Taxonomy" id="57062"/>
    <lineage>
        <taxon>Eukaryota</taxon>
        <taxon>Metazoa</taxon>
        <taxon>Ecdysozoa</taxon>
        <taxon>Arthropoda</taxon>
        <taxon>Hexapoda</taxon>
        <taxon>Insecta</taxon>
        <taxon>Pterygota</taxon>
        <taxon>Neoptera</taxon>
        <taxon>Endopterygota</taxon>
        <taxon>Coleoptera</taxon>
        <taxon>Polyphaga</taxon>
        <taxon>Cucujiformia</taxon>
        <taxon>Curculionidae</taxon>
        <taxon>Scolytinae</taxon>
        <taxon>Hypothenemus</taxon>
    </lineage>
</organism>
<name>A0ABD1E7U2_HYPHA</name>
<keyword evidence="1" id="KW-0677">Repeat</keyword>
<dbReference type="Gene3D" id="1.25.40.10">
    <property type="entry name" value="Tetratricopeptide repeat domain"/>
    <property type="match status" value="3"/>
</dbReference>
<feature type="compositionally biased region" description="Polar residues" evidence="4">
    <location>
        <begin position="13"/>
        <end position="22"/>
    </location>
</feature>
<keyword evidence="6" id="KW-1185">Reference proteome</keyword>
<comment type="caution">
    <text evidence="5">The sequence shown here is derived from an EMBL/GenBank/DDBJ whole genome shotgun (WGS) entry which is preliminary data.</text>
</comment>
<evidence type="ECO:0000256" key="4">
    <source>
        <dbReference type="SAM" id="MobiDB-lite"/>
    </source>
</evidence>
<evidence type="ECO:0000256" key="3">
    <source>
        <dbReference type="PROSITE-ProRule" id="PRU00339"/>
    </source>
</evidence>